<dbReference type="RefSeq" id="WP_274924318.1">
    <property type="nucleotide sequence ID" value="NZ_JAKELO010000002.1"/>
</dbReference>
<dbReference type="GO" id="GO:0052693">
    <property type="term" value="F:epoxyqueuosine reductase activity"/>
    <property type="evidence" value="ECO:0007669"/>
    <property type="project" value="TreeGrafter"/>
</dbReference>
<feature type="transmembrane region" description="Helical" evidence="2">
    <location>
        <begin position="20"/>
        <end position="40"/>
    </location>
</feature>
<dbReference type="PANTHER" id="PTHR30002:SF4">
    <property type="entry name" value="EPOXYQUEUOSINE REDUCTASE"/>
    <property type="match status" value="1"/>
</dbReference>
<proteinExistence type="predicted"/>
<dbReference type="PANTHER" id="PTHR30002">
    <property type="entry name" value="EPOXYQUEUOSINE REDUCTASE"/>
    <property type="match status" value="1"/>
</dbReference>
<keyword evidence="1" id="KW-0479">Metal-binding</keyword>
<comment type="caution">
    <text evidence="3">The sequence shown here is derived from an EMBL/GenBank/DDBJ whole genome shotgun (WGS) entry which is preliminary data.</text>
</comment>
<name>A0A9Q4KP71_9EURY</name>
<dbReference type="AlphaFoldDB" id="A0A9Q4KP71"/>
<sequence length="234" mass="25561">MKPEDTHVEKRDRQIMDAVLARALILGASVSGVVPAHLLIDCPSAQRAGLQGLVHESGSVIVLGLYHDPKCPEMDWWEEGRSTPGDRILYGITTALSRWLHEEYGREAHDIPYEVSAGGIYLKDAAVLAGLGVFGRNNLVLVPGFGPCIRFRALWADLEVKAGVSLCVSPCSGCSLPCHEHCPQQAFPGGQYNRERCLSRMDADKASVACDHGKTQNKVVNHCRNCEMFCVYSG</sequence>
<gene>
    <name evidence="3" type="ORF">L0665_03465</name>
</gene>
<keyword evidence="2" id="KW-1133">Transmembrane helix</keyword>
<evidence type="ECO:0000256" key="2">
    <source>
        <dbReference type="SAM" id="Phobius"/>
    </source>
</evidence>
<dbReference type="InterPro" id="IPR004453">
    <property type="entry name" value="QueG"/>
</dbReference>
<protein>
    <recommendedName>
        <fullName evidence="5">4Fe-4S ferredoxin-type domain-containing protein</fullName>
    </recommendedName>
</protein>
<dbReference type="GO" id="GO:0008616">
    <property type="term" value="P:tRNA queuosine(34) biosynthetic process"/>
    <property type="evidence" value="ECO:0007669"/>
    <property type="project" value="InterPro"/>
</dbReference>
<dbReference type="Proteomes" id="UP001143747">
    <property type="component" value="Unassembled WGS sequence"/>
</dbReference>
<keyword evidence="2" id="KW-0472">Membrane</keyword>
<keyword evidence="1" id="KW-0411">Iron-sulfur</keyword>
<keyword evidence="2" id="KW-0812">Transmembrane</keyword>
<organism evidence="3 4">
    <name type="scientific">Methanogenium marinum</name>
    <dbReference type="NCBI Taxonomy" id="348610"/>
    <lineage>
        <taxon>Archaea</taxon>
        <taxon>Methanobacteriati</taxon>
        <taxon>Methanobacteriota</taxon>
        <taxon>Stenosarchaea group</taxon>
        <taxon>Methanomicrobia</taxon>
        <taxon>Methanomicrobiales</taxon>
        <taxon>Methanomicrobiaceae</taxon>
        <taxon>Methanogenium</taxon>
    </lineage>
</organism>
<reference evidence="3" key="1">
    <citation type="submission" date="2022-01" db="EMBL/GenBank/DDBJ databases">
        <title>Draft genome of Methanogenium marinum DSM 15558.</title>
        <authorList>
            <person name="Chen S.-C."/>
            <person name="You Y.-T."/>
        </authorList>
    </citation>
    <scope>NUCLEOTIDE SEQUENCE</scope>
    <source>
        <strain evidence="3">DSM 15558</strain>
    </source>
</reference>
<evidence type="ECO:0000313" key="3">
    <source>
        <dbReference type="EMBL" id="MDE4907670.1"/>
    </source>
</evidence>
<dbReference type="GO" id="GO:0051539">
    <property type="term" value="F:4 iron, 4 sulfur cluster binding"/>
    <property type="evidence" value="ECO:0007669"/>
    <property type="project" value="UniProtKB-KW"/>
</dbReference>
<keyword evidence="4" id="KW-1185">Reference proteome</keyword>
<evidence type="ECO:0000256" key="1">
    <source>
        <dbReference type="ARBA" id="ARBA00022485"/>
    </source>
</evidence>
<keyword evidence="1" id="KW-0408">Iron</keyword>
<evidence type="ECO:0000313" key="4">
    <source>
        <dbReference type="Proteomes" id="UP001143747"/>
    </source>
</evidence>
<accession>A0A9Q4KP71</accession>
<evidence type="ECO:0008006" key="5">
    <source>
        <dbReference type="Google" id="ProtNLM"/>
    </source>
</evidence>
<keyword evidence="1" id="KW-0004">4Fe-4S</keyword>
<dbReference type="EMBL" id="JAKELO010000002">
    <property type="protein sequence ID" value="MDE4907670.1"/>
    <property type="molecule type" value="Genomic_DNA"/>
</dbReference>